<organism evidence="1 2">
    <name type="scientific">Acropora cervicornis</name>
    <name type="common">Staghorn coral</name>
    <dbReference type="NCBI Taxonomy" id="6130"/>
    <lineage>
        <taxon>Eukaryota</taxon>
        <taxon>Metazoa</taxon>
        <taxon>Cnidaria</taxon>
        <taxon>Anthozoa</taxon>
        <taxon>Hexacorallia</taxon>
        <taxon>Scleractinia</taxon>
        <taxon>Astrocoeniina</taxon>
        <taxon>Acroporidae</taxon>
        <taxon>Acropora</taxon>
    </lineage>
</organism>
<accession>A0AAD9Q7C6</accession>
<reference evidence="1" key="1">
    <citation type="journal article" date="2023" name="G3 (Bethesda)">
        <title>Whole genome assembly and annotation of the endangered Caribbean coral Acropora cervicornis.</title>
        <authorList>
            <person name="Selwyn J.D."/>
            <person name="Vollmer S.V."/>
        </authorList>
    </citation>
    <scope>NUCLEOTIDE SEQUENCE</scope>
    <source>
        <strain evidence="1">K2</strain>
    </source>
</reference>
<evidence type="ECO:0000313" key="1">
    <source>
        <dbReference type="EMBL" id="KAK2556061.1"/>
    </source>
</evidence>
<reference evidence="1" key="2">
    <citation type="journal article" date="2023" name="Science">
        <title>Genomic signatures of disease resistance in endangered staghorn corals.</title>
        <authorList>
            <person name="Vollmer S.V."/>
            <person name="Selwyn J.D."/>
            <person name="Despard B.A."/>
            <person name="Roesel C.L."/>
        </authorList>
    </citation>
    <scope>NUCLEOTIDE SEQUENCE</scope>
    <source>
        <strain evidence="1">K2</strain>
    </source>
</reference>
<protein>
    <submittedName>
        <fullName evidence="1">Uncharacterized protein</fullName>
    </submittedName>
</protein>
<name>A0AAD9Q7C6_ACRCE</name>
<proteinExistence type="predicted"/>
<dbReference type="Proteomes" id="UP001249851">
    <property type="component" value="Unassembled WGS sequence"/>
</dbReference>
<gene>
    <name evidence="1" type="ORF">P5673_022072</name>
</gene>
<dbReference type="EMBL" id="JARQWQ010000058">
    <property type="protein sequence ID" value="KAK2556061.1"/>
    <property type="molecule type" value="Genomic_DNA"/>
</dbReference>
<evidence type="ECO:0000313" key="2">
    <source>
        <dbReference type="Proteomes" id="UP001249851"/>
    </source>
</evidence>
<comment type="caution">
    <text evidence="1">The sequence shown here is derived from an EMBL/GenBank/DDBJ whole genome shotgun (WGS) entry which is preliminary data.</text>
</comment>
<keyword evidence="2" id="KW-1185">Reference proteome</keyword>
<sequence length="90" mass="10653">MIFISKFEEKSPRIHIEMLNRYTMLDSFVTKTRSNDKMGILELDKFKESEMKDIFRTEYLSRFKLVMKGQSSKPLGCVAHVVWNGNNKME</sequence>
<dbReference type="AlphaFoldDB" id="A0AAD9Q7C6"/>